<keyword evidence="1" id="KW-0812">Transmembrane</keyword>
<comment type="caution">
    <text evidence="2">The sequence shown here is derived from an EMBL/GenBank/DDBJ whole genome shotgun (WGS) entry which is preliminary data.</text>
</comment>
<dbReference type="RefSeq" id="WP_186837345.1">
    <property type="nucleotide sequence ID" value="NZ_JACOPD010000010.1"/>
</dbReference>
<keyword evidence="3" id="KW-1185">Reference proteome</keyword>
<name>A0ABR7G2P2_9FIRM</name>
<reference evidence="2 3" key="1">
    <citation type="submission" date="2020-08" db="EMBL/GenBank/DDBJ databases">
        <title>Genome public.</title>
        <authorList>
            <person name="Liu C."/>
            <person name="Sun Q."/>
        </authorList>
    </citation>
    <scope>NUCLEOTIDE SEQUENCE [LARGE SCALE GENOMIC DNA]</scope>
    <source>
        <strain evidence="2 3">NSJ-43</strain>
    </source>
</reference>
<keyword evidence="1" id="KW-0472">Membrane</keyword>
<sequence length="295" mass="33730">MSNNANNFNIIITNLKNGVYIKASATVEAALVMPLYIYAVMAVTYMMQIYQIRLEVDAALYNALREQNKYNYLNYVQKEKQNDEIINEKDININDTIVGSLSLHSVLIKNLGSEYAKEHNIKGGNSGIKIICYSYDSSTIQAAAEYSVKNPFDIFGIGYIKVVQEFTYEVWLGEKYAGDYGKDKDNTDSVFITRTGTVYHKTRNCPALNIDVKMVDFSQINNYRNKNGSIYYPCSKCKKYNDKNESSYEYVYVTDYGVRYHRDENCSEINRTIIEISRNKVTGMRACRLCAAGDN</sequence>
<evidence type="ECO:0000313" key="2">
    <source>
        <dbReference type="EMBL" id="MBC5681705.1"/>
    </source>
</evidence>
<accession>A0ABR7G2P2</accession>
<keyword evidence="1" id="KW-1133">Transmembrane helix</keyword>
<dbReference type="Proteomes" id="UP000628463">
    <property type="component" value="Unassembled WGS sequence"/>
</dbReference>
<gene>
    <name evidence="2" type="ORF">H8S01_12150</name>
</gene>
<protein>
    <submittedName>
        <fullName evidence="2">Pilus assembly protein</fullName>
    </submittedName>
</protein>
<dbReference type="EMBL" id="JACOPD010000010">
    <property type="protein sequence ID" value="MBC5681705.1"/>
    <property type="molecule type" value="Genomic_DNA"/>
</dbReference>
<evidence type="ECO:0000256" key="1">
    <source>
        <dbReference type="SAM" id="Phobius"/>
    </source>
</evidence>
<evidence type="ECO:0000313" key="3">
    <source>
        <dbReference type="Proteomes" id="UP000628463"/>
    </source>
</evidence>
<proteinExistence type="predicted"/>
<organism evidence="2 3">
    <name type="scientific">Lachnospira hominis</name>
    <name type="common">ex Liu et al. 2021</name>
    <dbReference type="NCBI Taxonomy" id="2763051"/>
    <lineage>
        <taxon>Bacteria</taxon>
        <taxon>Bacillati</taxon>
        <taxon>Bacillota</taxon>
        <taxon>Clostridia</taxon>
        <taxon>Lachnospirales</taxon>
        <taxon>Lachnospiraceae</taxon>
        <taxon>Lachnospira</taxon>
    </lineage>
</organism>
<feature type="transmembrane region" description="Helical" evidence="1">
    <location>
        <begin position="20"/>
        <end position="45"/>
    </location>
</feature>